<proteinExistence type="inferred from homology"/>
<dbReference type="GO" id="GO:0016616">
    <property type="term" value="F:oxidoreductase activity, acting on the CH-OH group of donors, NAD or NADP as acceptor"/>
    <property type="evidence" value="ECO:0007669"/>
    <property type="project" value="TreeGrafter"/>
</dbReference>
<dbReference type="PRINTS" id="PR00081">
    <property type="entry name" value="GDHRDH"/>
</dbReference>
<evidence type="ECO:0000313" key="5">
    <source>
        <dbReference type="Proteomes" id="UP000031518"/>
    </source>
</evidence>
<dbReference type="AlphaFoldDB" id="A0A0B6X0P3"/>
<dbReference type="STRING" id="454194.PYK22_02110"/>
<sequence>MERSNERKISFPQDLLRDKVAIITGGSRGIGRATAQRMAEAGAHVVINFVGNEEAAKQTVEECRAFGREALAVRADVAKLDQSNELVKKAIERFGRVDVIVANAGIWEGAPIEEMGEELWDRVIDLNLKGTWSICRAAIPYMKRQKGGSIVIVSSTAGQRGEAGYSNYAASKGGQISFTKSLAVELAPEIRVNCVAPGWVDTDMCQGVFADEDYKRRIIETIPLRRVAQPDDIATAIVFLASDWARHITGEILNINGGSVLCG</sequence>
<protein>
    <recommendedName>
        <fullName evidence="3">Ketoreductase domain-containing protein</fullName>
    </recommendedName>
</protein>
<name>A0A0B6X0P3_9BACT</name>
<dbReference type="InterPro" id="IPR057326">
    <property type="entry name" value="KR_dom"/>
</dbReference>
<feature type="domain" description="Ketoreductase" evidence="3">
    <location>
        <begin position="19"/>
        <end position="202"/>
    </location>
</feature>
<dbReference type="FunFam" id="3.40.50.720:FF:000084">
    <property type="entry name" value="Short-chain dehydrogenase reductase"/>
    <property type="match status" value="1"/>
</dbReference>
<dbReference type="PANTHER" id="PTHR42760">
    <property type="entry name" value="SHORT-CHAIN DEHYDROGENASES/REDUCTASES FAMILY MEMBER"/>
    <property type="match status" value="1"/>
</dbReference>
<dbReference type="Gene3D" id="3.40.50.720">
    <property type="entry name" value="NAD(P)-binding Rossmann-like Domain"/>
    <property type="match status" value="1"/>
</dbReference>
<keyword evidence="2 4" id="KW-0560">Oxidoreductase</keyword>
<dbReference type="EMBL" id="CBXV010000007">
    <property type="protein sequence ID" value="CDM66099.1"/>
    <property type="molecule type" value="Genomic_DNA"/>
</dbReference>
<evidence type="ECO:0000313" key="4">
    <source>
        <dbReference type="EMBL" id="CDM66099.1"/>
    </source>
</evidence>
<reference evidence="4 5" key="2">
    <citation type="submission" date="2015-01" db="EMBL/GenBank/DDBJ databases">
        <title>Complete genome sequence of Pyrinomonas methylaliphatogenes type strain K22T.</title>
        <authorList>
            <person name="Lee K.C.Y."/>
            <person name="Power J.F."/>
            <person name="Dunfield P.F."/>
            <person name="Morgan X.C."/>
            <person name="Huttenhower C."/>
            <person name="Stott M.B."/>
        </authorList>
    </citation>
    <scope>NUCLEOTIDE SEQUENCE [LARGE SCALE GENOMIC DNA]</scope>
    <source>
        <strain evidence="4 5">K22</strain>
    </source>
</reference>
<dbReference type="InterPro" id="IPR036291">
    <property type="entry name" value="NAD(P)-bd_dom_sf"/>
</dbReference>
<dbReference type="RefSeq" id="WP_041976979.1">
    <property type="nucleotide sequence ID" value="NZ_CBXV010000007.1"/>
</dbReference>
<evidence type="ECO:0000256" key="2">
    <source>
        <dbReference type="ARBA" id="ARBA00023002"/>
    </source>
</evidence>
<dbReference type="GO" id="GO:0048038">
    <property type="term" value="F:quinone binding"/>
    <property type="evidence" value="ECO:0007669"/>
    <property type="project" value="TreeGrafter"/>
</dbReference>
<reference evidence="4 5" key="1">
    <citation type="submission" date="2013-12" db="EMBL/GenBank/DDBJ databases">
        <authorList>
            <person name="Stott M."/>
        </authorList>
    </citation>
    <scope>NUCLEOTIDE SEQUENCE [LARGE SCALE GENOMIC DNA]</scope>
    <source>
        <strain evidence="4 5">K22</strain>
    </source>
</reference>
<keyword evidence="5" id="KW-1185">Reference proteome</keyword>
<gene>
    <name evidence="4" type="ORF">PYK22_02110</name>
</gene>
<dbReference type="Pfam" id="PF13561">
    <property type="entry name" value="adh_short_C2"/>
    <property type="match status" value="1"/>
</dbReference>
<dbReference type="InterPro" id="IPR002347">
    <property type="entry name" value="SDR_fam"/>
</dbReference>
<dbReference type="SUPFAM" id="SSF51735">
    <property type="entry name" value="NAD(P)-binding Rossmann-fold domains"/>
    <property type="match status" value="1"/>
</dbReference>
<dbReference type="Proteomes" id="UP000031518">
    <property type="component" value="Unassembled WGS sequence"/>
</dbReference>
<dbReference type="PRINTS" id="PR00080">
    <property type="entry name" value="SDRFAMILY"/>
</dbReference>
<organism evidence="4 5">
    <name type="scientific">Pyrinomonas methylaliphatogenes</name>
    <dbReference type="NCBI Taxonomy" id="454194"/>
    <lineage>
        <taxon>Bacteria</taxon>
        <taxon>Pseudomonadati</taxon>
        <taxon>Acidobacteriota</taxon>
        <taxon>Blastocatellia</taxon>
        <taxon>Blastocatellales</taxon>
        <taxon>Pyrinomonadaceae</taxon>
        <taxon>Pyrinomonas</taxon>
    </lineage>
</organism>
<dbReference type="NCBIfam" id="NF009466">
    <property type="entry name" value="PRK12826.1-2"/>
    <property type="match status" value="1"/>
</dbReference>
<evidence type="ECO:0000256" key="1">
    <source>
        <dbReference type="ARBA" id="ARBA00006484"/>
    </source>
</evidence>
<dbReference type="GO" id="GO:0006633">
    <property type="term" value="P:fatty acid biosynthetic process"/>
    <property type="evidence" value="ECO:0007669"/>
    <property type="project" value="TreeGrafter"/>
</dbReference>
<dbReference type="OrthoDB" id="9803333at2"/>
<accession>A0A0B6X0P3</accession>
<dbReference type="SMART" id="SM00822">
    <property type="entry name" value="PKS_KR"/>
    <property type="match status" value="1"/>
</dbReference>
<dbReference type="PANTHER" id="PTHR42760:SF133">
    <property type="entry name" value="3-OXOACYL-[ACYL-CARRIER-PROTEIN] REDUCTASE"/>
    <property type="match status" value="1"/>
</dbReference>
<evidence type="ECO:0000259" key="3">
    <source>
        <dbReference type="SMART" id="SM00822"/>
    </source>
</evidence>
<comment type="similarity">
    <text evidence="1">Belongs to the short-chain dehydrogenases/reductases (SDR) family.</text>
</comment>
<dbReference type="NCBIfam" id="NF005559">
    <property type="entry name" value="PRK07231.1"/>
    <property type="match status" value="1"/>
</dbReference>